<protein>
    <submittedName>
        <fullName evidence="1">Uncharacterized protein</fullName>
    </submittedName>
</protein>
<gene>
    <name evidence="1" type="ORF">BCT49_24450</name>
</gene>
<accession>A0A2N7KEE8</accession>
<sequence length="532" mass="61738">MKKSETINLIIKYIFEEVEFSKLLIFLSLVEKNKLATVRILMSFGLYLEAIDFVKAQNRPSLNRKFNNIIERRMLYKFSLFMEALVNSGLDKNDFIVSIEKYSLFLNKSNELNLARLSEIDANKSLSHFIDVYAYDFNNNRSEKIIRNNKRIKLPILSAIHLWSVVTNNGFRSLEYKMILSSKDTASGDKVFKRLIKDNLLKDTTISNGIFNKMFSFFSFDEMEEYISNNNIYLNQFQKISMYRVLAKQKIQLISKAKKIEKPRVAICISGQLRGVNTCLPKLISQLENISPDYFVSTWDKVGYPSGAHANKLARLIPKDLRYIVNGVSDLEFYEKNPKIEEYIKTNSSSETLLCQLTENIDCKVQIINENEFGRENNLFNLEVRLANQYKMFKQISLVLELLAEFEQVNKKKYDYILWLRPDLEVKSINIMALANMLSNNEVFIKKDYALFLNRKDGNTLMDIEDIILQNKNKNNLFGDNVGPKLLSQKLLFDGLTTKRFPDDDASFGELTAPVIDRDFLIESLKESTIVN</sequence>
<dbReference type="OrthoDB" id="7060753at2"/>
<dbReference type="Proteomes" id="UP000235406">
    <property type="component" value="Unassembled WGS sequence"/>
</dbReference>
<reference evidence="2" key="1">
    <citation type="submission" date="2016-07" db="EMBL/GenBank/DDBJ databases">
        <title>Nontailed viruses are major unrecognized killers of bacteria in the ocean.</title>
        <authorList>
            <person name="Kauffman K."/>
            <person name="Hussain F."/>
            <person name="Yang J."/>
            <person name="Arevalo P."/>
            <person name="Brown J."/>
            <person name="Cutler M."/>
            <person name="Kelly L."/>
            <person name="Polz M.F."/>
        </authorList>
    </citation>
    <scope>NUCLEOTIDE SEQUENCE [LARGE SCALE GENOMIC DNA]</scope>
    <source>
        <strain evidence="2">10N.261.46.F8</strain>
    </source>
</reference>
<comment type="caution">
    <text evidence="1">The sequence shown here is derived from an EMBL/GenBank/DDBJ whole genome shotgun (WGS) entry which is preliminary data.</text>
</comment>
<evidence type="ECO:0000313" key="2">
    <source>
        <dbReference type="Proteomes" id="UP000235406"/>
    </source>
</evidence>
<organism evidence="1 2">
    <name type="scientific">Vibrio lentus</name>
    <dbReference type="NCBI Taxonomy" id="136468"/>
    <lineage>
        <taxon>Bacteria</taxon>
        <taxon>Pseudomonadati</taxon>
        <taxon>Pseudomonadota</taxon>
        <taxon>Gammaproteobacteria</taxon>
        <taxon>Vibrionales</taxon>
        <taxon>Vibrionaceae</taxon>
        <taxon>Vibrio</taxon>
    </lineage>
</organism>
<dbReference type="EMBL" id="MCZK01000065">
    <property type="protein sequence ID" value="PMM74058.1"/>
    <property type="molecule type" value="Genomic_DNA"/>
</dbReference>
<dbReference type="RefSeq" id="WP_102434411.1">
    <property type="nucleotide sequence ID" value="NZ_CAWNVI010000065.1"/>
</dbReference>
<evidence type="ECO:0000313" key="1">
    <source>
        <dbReference type="EMBL" id="PMM74058.1"/>
    </source>
</evidence>
<proteinExistence type="predicted"/>
<name>A0A2N7KEE8_9VIBR</name>
<dbReference type="AlphaFoldDB" id="A0A2N7KEE8"/>